<evidence type="ECO:0000259" key="5">
    <source>
        <dbReference type="Pfam" id="PF00626"/>
    </source>
</evidence>
<dbReference type="InterPro" id="IPR012990">
    <property type="entry name" value="Beta-sandwich_Sec23_24"/>
</dbReference>
<keyword evidence="3" id="KW-0653">Protein transport</keyword>
<dbReference type="GO" id="GO:0006886">
    <property type="term" value="P:intracellular protein transport"/>
    <property type="evidence" value="ECO:0007669"/>
    <property type="project" value="InterPro"/>
</dbReference>
<dbReference type="GO" id="GO:0090110">
    <property type="term" value="P:COPII-coated vesicle cargo loading"/>
    <property type="evidence" value="ECO:0007669"/>
    <property type="project" value="TreeGrafter"/>
</dbReference>
<dbReference type="Pfam" id="PF04811">
    <property type="entry name" value="Sec23_trunk"/>
    <property type="match status" value="1"/>
</dbReference>
<dbReference type="GO" id="GO:0070971">
    <property type="term" value="C:endoplasmic reticulum exit site"/>
    <property type="evidence" value="ECO:0007669"/>
    <property type="project" value="TreeGrafter"/>
</dbReference>
<dbReference type="Pfam" id="PF04810">
    <property type="entry name" value="zf-Sec23_Sec24"/>
    <property type="match status" value="1"/>
</dbReference>
<evidence type="ECO:0000313" key="11">
    <source>
        <dbReference type="Proteomes" id="UP001212411"/>
    </source>
</evidence>
<dbReference type="InterPro" id="IPR007123">
    <property type="entry name" value="Gelsolin-like_dom"/>
</dbReference>
<feature type="domain" description="Sec23/Sec24 beta-sandwich" evidence="9">
    <location>
        <begin position="534"/>
        <end position="618"/>
    </location>
</feature>
<gene>
    <name evidence="10" type="primary">sfb3</name>
    <name evidence="10" type="ORF">SOMG_01337</name>
</gene>
<dbReference type="InterPro" id="IPR036174">
    <property type="entry name" value="Znf_Sec23_Sec24_sf"/>
</dbReference>
<evidence type="ECO:0000313" key="10">
    <source>
        <dbReference type="EMBL" id="WBW70797.1"/>
    </source>
</evidence>
<keyword evidence="11" id="KW-1185">Reference proteome</keyword>
<sequence length="894" mass="99760">MAYSGQYGLYGNPTNVERNNERHNSLFYTGETPDAQLASQVNAQMNLGPQIPSYPQEKRRTRRHRDAHAYDMSLMEPEANFLPPMTPSTPLAPAAQPLDTTGVSSEAPYEDTNLLDPKSLPSVPDARFQDQLTYKNYTFNSMDKTNPPLSTTDFVGYEQNNSSSKFVQLTTYAIPSSNDVLNSSGLPLGMIVQPFAEIRPDEAPVPVVDYTTSSPPRCKKCRGYINPFVQFTLSHSGWTCNLCGAENSLSNDVYNPMLFTNQQNGFSSLPELNVGTVDFEVGKDYWAVEESPQPAQYVFVIDVSYEATSKGIPKIAAEAIRDILYGPTPLHPSVRVTIIAFDRNVHFFYLTPNLEQPRMISVADLEHPFVPFKNGLSVDPMESRTVIERLLDTLPSIVEDIKVPEPAVGNAMECIKDLLKETGGKACLFVSALPTMGLGRLRYREDQRLYGNPEEKNLWNTQEKWYSLLADELVTSGISIDIFFTPTAYVDVATVGSVATLTGGQVWYYGNFVPERDGPRLKQDLYRSVTREQGFRVMLKTRCSNGLRVSRYLGNFLQRTPRDIEFGGLDADKSIGMLFNLEGKLNNALDAHFQTAVLYTTPRGARRVRVINYCCAVTSRNYDTISLACVEPLVGIFSKIASMNMATESLKAIATKLVEGIVKLLSCYRKVASSRLTPGQLVLPKHLILLPIYMLSVLKSSAFRSGTIHSDVRVSQFRFIRASPLSQLMLNLYPHIYALHSLQPNECIPNADDPGCTPVEYPLCVRASRKFIEDGGAFLIVTGQKVFLWLHQRTSPLLLQDLFGVSQLEQVDSMKACELPEMDNLLSIQVRNLLSALKLQYPHISVQPQVVRQGIDGSEGEVFSTLVEDPSREGVGYIEFLTMIHETLHSQGFK</sequence>
<comment type="similarity">
    <text evidence="1">Belongs to the SEC23/SEC24 family. SEC24 subfamily.</text>
</comment>
<evidence type="ECO:0000256" key="4">
    <source>
        <dbReference type="SAM" id="MobiDB-lite"/>
    </source>
</evidence>
<dbReference type="InterPro" id="IPR041742">
    <property type="entry name" value="Sec24-like_trunk_dom"/>
</dbReference>
<dbReference type="AlphaFoldDB" id="A0AAE9W8H8"/>
<dbReference type="GO" id="GO:0030127">
    <property type="term" value="C:COPII vesicle coat"/>
    <property type="evidence" value="ECO:0007669"/>
    <property type="project" value="InterPro"/>
</dbReference>
<dbReference type="InterPro" id="IPR006896">
    <property type="entry name" value="Sec23/24_trunk_dom"/>
</dbReference>
<dbReference type="SUPFAM" id="SSF81811">
    <property type="entry name" value="Helical domain of Sec23/24"/>
    <property type="match status" value="1"/>
</dbReference>
<dbReference type="EMBL" id="CP115611">
    <property type="protein sequence ID" value="WBW70797.1"/>
    <property type="molecule type" value="Genomic_DNA"/>
</dbReference>
<dbReference type="Gene3D" id="2.60.40.1670">
    <property type="entry name" value="beta-sandwich domain of Sec23/24"/>
    <property type="match status" value="1"/>
</dbReference>
<dbReference type="InterPro" id="IPR029006">
    <property type="entry name" value="ADF-H/Gelsolin-like_dom_sf"/>
</dbReference>
<dbReference type="Pfam" id="PF04815">
    <property type="entry name" value="Sec23_helical"/>
    <property type="match status" value="1"/>
</dbReference>
<evidence type="ECO:0000259" key="8">
    <source>
        <dbReference type="Pfam" id="PF04815"/>
    </source>
</evidence>
<dbReference type="SUPFAM" id="SSF53300">
    <property type="entry name" value="vWA-like"/>
    <property type="match status" value="1"/>
</dbReference>
<dbReference type="PANTHER" id="PTHR13803">
    <property type="entry name" value="SEC24-RELATED PROTEIN"/>
    <property type="match status" value="1"/>
</dbReference>
<feature type="domain" description="Sec23/Sec24 helical" evidence="8">
    <location>
        <begin position="633"/>
        <end position="729"/>
    </location>
</feature>
<feature type="domain" description="Zinc finger Sec23/Sec24-type" evidence="6">
    <location>
        <begin position="215"/>
        <end position="251"/>
    </location>
</feature>
<dbReference type="CDD" id="cd01479">
    <property type="entry name" value="Sec24-like"/>
    <property type="match status" value="1"/>
</dbReference>
<dbReference type="InterPro" id="IPR036175">
    <property type="entry name" value="Sec23/24_helical_dom_sf"/>
</dbReference>
<accession>A0AAE9W8H8</accession>
<dbReference type="InterPro" id="IPR006895">
    <property type="entry name" value="Znf_Sec23_Sec24"/>
</dbReference>
<dbReference type="Pfam" id="PF08033">
    <property type="entry name" value="Sec23_BS"/>
    <property type="match status" value="1"/>
</dbReference>
<organism evidence="10 11">
    <name type="scientific">Schizosaccharomyces osmophilus</name>
    <dbReference type="NCBI Taxonomy" id="2545709"/>
    <lineage>
        <taxon>Eukaryota</taxon>
        <taxon>Fungi</taxon>
        <taxon>Dikarya</taxon>
        <taxon>Ascomycota</taxon>
        <taxon>Taphrinomycotina</taxon>
        <taxon>Schizosaccharomycetes</taxon>
        <taxon>Schizosaccharomycetales</taxon>
        <taxon>Schizosaccharomycetaceae</taxon>
        <taxon>Schizosaccharomyces</taxon>
    </lineage>
</organism>
<dbReference type="GO" id="GO:0000149">
    <property type="term" value="F:SNARE binding"/>
    <property type="evidence" value="ECO:0007669"/>
    <property type="project" value="TreeGrafter"/>
</dbReference>
<dbReference type="KEGG" id="som:SOMG_01337"/>
<evidence type="ECO:0000256" key="2">
    <source>
        <dbReference type="ARBA" id="ARBA00022448"/>
    </source>
</evidence>
<evidence type="ECO:0000256" key="1">
    <source>
        <dbReference type="ARBA" id="ARBA00008334"/>
    </source>
</evidence>
<dbReference type="InterPro" id="IPR036180">
    <property type="entry name" value="Gelsolin-like_dom_sf"/>
</dbReference>
<dbReference type="GeneID" id="80874819"/>
<dbReference type="RefSeq" id="XP_056035040.1">
    <property type="nucleotide sequence ID" value="XM_056180130.1"/>
</dbReference>
<keyword evidence="2" id="KW-0813">Transport</keyword>
<feature type="region of interest" description="Disordered" evidence="4">
    <location>
        <begin position="85"/>
        <end position="123"/>
    </location>
</feature>
<feature type="domain" description="Gelsolin-like" evidence="5">
    <location>
        <begin position="762"/>
        <end position="824"/>
    </location>
</feature>
<evidence type="ECO:0000259" key="9">
    <source>
        <dbReference type="Pfam" id="PF08033"/>
    </source>
</evidence>
<dbReference type="Proteomes" id="UP001212411">
    <property type="component" value="Chromosome 1"/>
</dbReference>
<dbReference type="InterPro" id="IPR036465">
    <property type="entry name" value="vWFA_dom_sf"/>
</dbReference>
<dbReference type="SUPFAM" id="SSF81995">
    <property type="entry name" value="beta-sandwich domain of Sec23/24"/>
    <property type="match status" value="1"/>
</dbReference>
<name>A0AAE9W8H8_9SCHI</name>
<dbReference type="Gene3D" id="2.30.30.380">
    <property type="entry name" value="Zn-finger domain of Sec23/24"/>
    <property type="match status" value="1"/>
</dbReference>
<dbReference type="PANTHER" id="PTHR13803:SF4">
    <property type="entry name" value="SECRETORY 24CD, ISOFORM C"/>
    <property type="match status" value="1"/>
</dbReference>
<feature type="domain" description="Sec23/Sec24 trunk" evidence="7">
    <location>
        <begin position="292"/>
        <end position="529"/>
    </location>
</feature>
<protein>
    <submittedName>
        <fullName evidence="10">COPII-coated vesicle component Sfb3</fullName>
    </submittedName>
</protein>
<evidence type="ECO:0000256" key="3">
    <source>
        <dbReference type="ARBA" id="ARBA00022927"/>
    </source>
</evidence>
<dbReference type="Pfam" id="PF00626">
    <property type="entry name" value="Gelsolin"/>
    <property type="match status" value="1"/>
</dbReference>
<dbReference type="InterPro" id="IPR006900">
    <property type="entry name" value="Sec23/24_helical_dom"/>
</dbReference>
<dbReference type="SUPFAM" id="SSF82754">
    <property type="entry name" value="C-terminal, gelsolin-like domain of Sec23/24"/>
    <property type="match status" value="1"/>
</dbReference>
<dbReference type="Gene3D" id="1.20.120.730">
    <property type="entry name" value="Sec23/Sec24 helical domain"/>
    <property type="match status" value="1"/>
</dbReference>
<proteinExistence type="inferred from homology"/>
<evidence type="ECO:0000259" key="7">
    <source>
        <dbReference type="Pfam" id="PF04811"/>
    </source>
</evidence>
<dbReference type="GO" id="GO:0008270">
    <property type="term" value="F:zinc ion binding"/>
    <property type="evidence" value="ECO:0007669"/>
    <property type="project" value="InterPro"/>
</dbReference>
<dbReference type="InterPro" id="IPR050550">
    <property type="entry name" value="SEC23_SEC24_subfamily"/>
</dbReference>
<dbReference type="Gene3D" id="3.40.20.10">
    <property type="entry name" value="Severin"/>
    <property type="match status" value="1"/>
</dbReference>
<evidence type="ECO:0000259" key="6">
    <source>
        <dbReference type="Pfam" id="PF04810"/>
    </source>
</evidence>
<reference evidence="10 11" key="1">
    <citation type="journal article" date="2023" name="G3 (Bethesda)">
        <title>A high-quality reference genome for the fission yeast Schizosaccharomyces osmophilus.</title>
        <authorList>
            <person name="Jia G.S."/>
            <person name="Zhang W.C."/>
            <person name="Liang Y."/>
            <person name="Liu X.H."/>
            <person name="Rhind N."/>
            <person name="Pidoux A."/>
            <person name="Brysch-Herzberg M."/>
            <person name="Du L.L."/>
        </authorList>
    </citation>
    <scope>NUCLEOTIDE SEQUENCE [LARGE SCALE GENOMIC DNA]</scope>
    <source>
        <strain evidence="10 11">CBS 15793</strain>
    </source>
</reference>
<dbReference type="Gene3D" id="3.40.50.410">
    <property type="entry name" value="von Willebrand factor, type A domain"/>
    <property type="match status" value="1"/>
</dbReference>
<dbReference type="SUPFAM" id="SSF82919">
    <property type="entry name" value="Zn-finger domain of Sec23/24"/>
    <property type="match status" value="1"/>
</dbReference>